<feature type="domain" description="Big-1" evidence="3">
    <location>
        <begin position="46"/>
        <end position="140"/>
    </location>
</feature>
<proteinExistence type="inferred from homology"/>
<feature type="region of interest" description="Disordered" evidence="2">
    <location>
        <begin position="458"/>
        <end position="509"/>
    </location>
</feature>
<dbReference type="AlphaFoldDB" id="A0A6S6TVM8"/>
<feature type="domain" description="Big-1" evidence="3">
    <location>
        <begin position="149"/>
        <end position="241"/>
    </location>
</feature>
<dbReference type="SMART" id="SM00634">
    <property type="entry name" value="BID_1"/>
    <property type="match status" value="2"/>
</dbReference>
<dbReference type="Gene3D" id="2.60.40.10">
    <property type="entry name" value="Immunoglobulins"/>
    <property type="match status" value="2"/>
</dbReference>
<sequence length="626" mass="66254">QTDAKGELSYQVTGNSGGTCVIAVNALGAEDEQAIEVSGDVFTLEAKNTPLSLDDKIEVNLNANKTLTLTLKENDTPKSAETITLSSTRGILRETGSERTITSVMTNDAGEATFDISSNRAGSVVITATTSNGLTAVIDNLEFVATEAAYLITQADPSLIKASESSTIVSKVRDFSDNPVKNQRVLFSVNDVVNGVLSSSEALTDSLGRASVVYTAGNATSEKDGVIITTSLANSLGLADIVNDTDGSNTVITTLTVGGEAARIALGGDNLVASNGVFYQKDYGVIVTDNAGNPIANQRVDFKVNPIWYYKGEMVAVDTDNDGKADKWAVSYSRKADGSVGCPAEDIDYDGTSDVTEDFNGNGVLDVINEDYNNNGILDEGEDFNGNGILDINAFTDEDVNKNGFLDTHEDVNRNGILDFEDINGNNFLDTEDTDGDGLLTIEDVNRNGILDDGEDINGNGVLDTEDTNGDGILQTEDTNRNGVLDTEDTNGDGILQTEDTNRNGFLDTDEDLNKNGVLDTTSTLDAAEDINHNGKLDPTNAAAVLTGSGVTGEDGSLTISIQYNKSEALWSAQRLTATTFVNGSEYIEQTEFILDIAADDISNVETSAPNQKSPYGLDAACTSPY</sequence>
<dbReference type="EMBL" id="CACVAY010000135">
    <property type="protein sequence ID" value="CAA6826661.1"/>
    <property type="molecule type" value="Genomic_DNA"/>
</dbReference>
<protein>
    <recommendedName>
        <fullName evidence="3">Big-1 domain-containing protein</fullName>
    </recommendedName>
</protein>
<evidence type="ECO:0000256" key="2">
    <source>
        <dbReference type="SAM" id="MobiDB-lite"/>
    </source>
</evidence>
<reference evidence="4" key="1">
    <citation type="submission" date="2020-01" db="EMBL/GenBank/DDBJ databases">
        <authorList>
            <person name="Meier V. D."/>
            <person name="Meier V D."/>
        </authorList>
    </citation>
    <scope>NUCLEOTIDE SEQUENCE</scope>
    <source>
        <strain evidence="4">HLG_WM_MAG_07</strain>
    </source>
</reference>
<evidence type="ECO:0000313" key="4">
    <source>
        <dbReference type="EMBL" id="CAA6826661.1"/>
    </source>
</evidence>
<evidence type="ECO:0000259" key="3">
    <source>
        <dbReference type="SMART" id="SM00634"/>
    </source>
</evidence>
<feature type="region of interest" description="Disordered" evidence="2">
    <location>
        <begin position="606"/>
        <end position="626"/>
    </location>
</feature>
<gene>
    <name evidence="4" type="ORF">HELGO_WM24699</name>
</gene>
<evidence type="ECO:0000256" key="1">
    <source>
        <dbReference type="ARBA" id="ARBA00010116"/>
    </source>
</evidence>
<dbReference type="SUPFAM" id="SSF49373">
    <property type="entry name" value="Invasin/intimin cell-adhesion fragments"/>
    <property type="match status" value="2"/>
</dbReference>
<name>A0A6S6TVM8_9GAMM</name>
<feature type="non-terminal residue" evidence="4">
    <location>
        <position position="1"/>
    </location>
</feature>
<dbReference type="InterPro" id="IPR003344">
    <property type="entry name" value="Big_1_dom"/>
</dbReference>
<comment type="similarity">
    <text evidence="1">Belongs to the intimin/invasin family.</text>
</comment>
<organism evidence="4">
    <name type="scientific">uncultured Thiotrichaceae bacterium</name>
    <dbReference type="NCBI Taxonomy" id="298394"/>
    <lineage>
        <taxon>Bacteria</taxon>
        <taxon>Pseudomonadati</taxon>
        <taxon>Pseudomonadota</taxon>
        <taxon>Gammaproteobacteria</taxon>
        <taxon>Thiotrichales</taxon>
        <taxon>Thiotrichaceae</taxon>
        <taxon>environmental samples</taxon>
    </lineage>
</organism>
<dbReference type="InterPro" id="IPR013783">
    <property type="entry name" value="Ig-like_fold"/>
</dbReference>
<accession>A0A6S6TVM8</accession>
<dbReference type="InterPro" id="IPR008964">
    <property type="entry name" value="Invasin/intimin_cell_adhesion"/>
</dbReference>